<dbReference type="AlphaFoldDB" id="A0A9N9DZK9"/>
<dbReference type="OrthoDB" id="2142187at2759"/>
<protein>
    <submittedName>
        <fullName evidence="1">6917_t:CDS:1</fullName>
    </submittedName>
</protein>
<evidence type="ECO:0000313" key="1">
    <source>
        <dbReference type="EMBL" id="CAG8658555.1"/>
    </source>
</evidence>
<dbReference type="Proteomes" id="UP000789739">
    <property type="component" value="Unassembled WGS sequence"/>
</dbReference>
<dbReference type="SUPFAM" id="SSF52540">
    <property type="entry name" value="P-loop containing nucleoside triphosphate hydrolases"/>
    <property type="match status" value="1"/>
</dbReference>
<name>A0A9N9DZK9_9GLOM</name>
<dbReference type="EMBL" id="CAJVPI010003449">
    <property type="protein sequence ID" value="CAG8658555.1"/>
    <property type="molecule type" value="Genomic_DNA"/>
</dbReference>
<comment type="caution">
    <text evidence="1">The sequence shown here is derived from an EMBL/GenBank/DDBJ whole genome shotgun (WGS) entry which is preliminary data.</text>
</comment>
<evidence type="ECO:0000313" key="2">
    <source>
        <dbReference type="Proteomes" id="UP000789739"/>
    </source>
</evidence>
<keyword evidence="2" id="KW-1185">Reference proteome</keyword>
<reference evidence="1" key="1">
    <citation type="submission" date="2021-06" db="EMBL/GenBank/DDBJ databases">
        <authorList>
            <person name="Kallberg Y."/>
            <person name="Tangrot J."/>
            <person name="Rosling A."/>
        </authorList>
    </citation>
    <scope>NUCLEOTIDE SEQUENCE</scope>
    <source>
        <strain evidence="1">BR232B</strain>
    </source>
</reference>
<gene>
    <name evidence="1" type="ORF">PBRASI_LOCUS10657</name>
</gene>
<proteinExistence type="predicted"/>
<feature type="non-terminal residue" evidence="1">
    <location>
        <position position="685"/>
    </location>
</feature>
<accession>A0A9N9DZK9</accession>
<dbReference type="InterPro" id="IPR027417">
    <property type="entry name" value="P-loop_NTPase"/>
</dbReference>
<organism evidence="1 2">
    <name type="scientific">Paraglomus brasilianum</name>
    <dbReference type="NCBI Taxonomy" id="144538"/>
    <lineage>
        <taxon>Eukaryota</taxon>
        <taxon>Fungi</taxon>
        <taxon>Fungi incertae sedis</taxon>
        <taxon>Mucoromycota</taxon>
        <taxon>Glomeromycotina</taxon>
        <taxon>Glomeromycetes</taxon>
        <taxon>Paraglomerales</taxon>
        <taxon>Paraglomeraceae</taxon>
        <taxon>Paraglomus</taxon>
    </lineage>
</organism>
<sequence>LIISPLPDLNLEELLLLLRPHVGGVRLKPLRDSLPQLENGDILSNTPDISAHLKFVDRDKEVEQLMESITELYAIIKNPEDFQEPRKQIRFPTAVGTAGKGKTTFARRAFEKLDSWGSNIPIEVRDGVIDCCEAGRSLRVSCESFVDDDFDKRPERAFGRLLLYEALKYRIEPKVTYREFITNILHRRTAALNIILNVIGELLPGNTDAVFYIINVDETNSLFSRKKDIFLKEILKSLVDVMLENYFVFPILTGTHAIDLFSAVVSSGSGARTIEINLPLLKVDHAEEVILDLANRGLGPYSRERILEISSYLRQKIEILGVVCRFLEVFIYQMSVIGWSTMHHHETFDDQTFQWEGFCYFLRYCQHDPARCQTLIDRTSEVINSKYQHYGDVYKDHLEFIPELVAYSMFNWHVKRNTMLGKRKHITIAELENKGIVFLEGLEGLENREEKRLKIPGITVSRLSKGLNPSVLPDIKLLRTLDHALSPDQNELLTISIVVFRLWTIYRNSVRNGFIKEGKNGTCNLSDLFPLRENQDDVKIEFEPRFSVLDTPFRIGCEADWIKFKQKCGMSECIAFQNLEKAPFADAFLLTQPLIFFQSKQELTSCRKEIDDRSPNILKKGLVKTEHAKVVDAAVGEHFFVLDTDAHARDDEKYNHNEIVVTSDNRREFLGDVMAQIKMYSVLYG</sequence>